<evidence type="ECO:0000313" key="2">
    <source>
        <dbReference type="Proteomes" id="UP001302020"/>
    </source>
</evidence>
<sequence length="41" mass="4510">MQQAIWLDDLPVGVLAKTTLRYVQPDHLGTPRAVIVPVQAV</sequence>
<accession>A0ABZ0JQE6</accession>
<proteinExistence type="predicted"/>
<dbReference type="Proteomes" id="UP001302020">
    <property type="component" value="Chromosome"/>
</dbReference>
<keyword evidence="2" id="KW-1185">Reference proteome</keyword>
<reference evidence="1 2" key="1">
    <citation type="submission" date="2023-05" db="EMBL/GenBank/DDBJ databases">
        <title>Xanthomonas rydalmerenesis sp. nov., a novel Xanthomonas species isolated from Fragaria x ananassa.</title>
        <authorList>
            <person name="McKnight D.J.E."/>
            <person name="Wong-Bajracharya J."/>
            <person name="Okoh E.B."/>
            <person name="Snijders F."/>
            <person name="Lidbetter F."/>
            <person name="Webster J."/>
            <person name="Djordjevic S.P."/>
            <person name="Bogema D.R."/>
            <person name="Chapman T.A."/>
        </authorList>
    </citation>
    <scope>NUCLEOTIDE SEQUENCE [LARGE SCALE GENOMIC DNA]</scope>
    <source>
        <strain evidence="1 2">DAR34883</strain>
    </source>
</reference>
<gene>
    <name evidence="1" type="ORF">QN243_06210</name>
</gene>
<evidence type="ECO:0000313" key="1">
    <source>
        <dbReference type="EMBL" id="WOS42041.1"/>
    </source>
</evidence>
<dbReference type="EMBL" id="CP126172">
    <property type="protein sequence ID" value="WOS42041.1"/>
    <property type="molecule type" value="Genomic_DNA"/>
</dbReference>
<protein>
    <submittedName>
        <fullName evidence="1">Uncharacterized protein</fullName>
    </submittedName>
</protein>
<organism evidence="1 2">
    <name type="scientific">Xanthomonas rydalmerensis</name>
    <dbReference type="NCBI Taxonomy" id="3046274"/>
    <lineage>
        <taxon>Bacteria</taxon>
        <taxon>Pseudomonadati</taxon>
        <taxon>Pseudomonadota</taxon>
        <taxon>Gammaproteobacteria</taxon>
        <taxon>Lysobacterales</taxon>
        <taxon>Lysobacteraceae</taxon>
        <taxon>Xanthomonas</taxon>
    </lineage>
</organism>
<name>A0ABZ0JQE6_9XANT</name>